<comment type="caution">
    <text evidence="2">The sequence shown here is derived from an EMBL/GenBank/DDBJ whole genome shotgun (WGS) entry which is preliminary data.</text>
</comment>
<sequence length="281" mass="30778">MTFKTVMAYMRSEAELKRVMATVELLVKTFPDLHCTGLYSIPSPIAYAEPNGFVDPGMFEMHDKQHKERSENLKQLFEAGISAMGVKHEFRIVRSETGTAADGVIASCLGAELLVAGQPDPDDPGTNDETAETIVFHASCPVLLVPYAPALDVQSFDRILVAFNGKREASRAALDALPFMEKAESTEIVWIDPPENDDENSNDVAQDLVATLGRHGVDAKLVLLTSHGKAAHSVMRDYLLAQRMDLLVLGAFSHSRLRELFFGGVTRAMLSSLAIPTLFSR</sequence>
<dbReference type="EMBL" id="JBHSEL010000051">
    <property type="protein sequence ID" value="MFC4625060.1"/>
    <property type="molecule type" value="Genomic_DNA"/>
</dbReference>
<dbReference type="Proteomes" id="UP001596042">
    <property type="component" value="Unassembled WGS sequence"/>
</dbReference>
<dbReference type="CDD" id="cd00293">
    <property type="entry name" value="USP-like"/>
    <property type="match status" value="1"/>
</dbReference>
<comment type="similarity">
    <text evidence="1">Belongs to the universal stress protein A family.</text>
</comment>
<evidence type="ECO:0000313" key="3">
    <source>
        <dbReference type="Proteomes" id="UP001596042"/>
    </source>
</evidence>
<protein>
    <submittedName>
        <fullName evidence="2">Universal stress protein</fullName>
    </submittedName>
</protein>
<dbReference type="Gene3D" id="3.40.50.12370">
    <property type="match status" value="1"/>
</dbReference>
<evidence type="ECO:0000256" key="1">
    <source>
        <dbReference type="ARBA" id="ARBA00008791"/>
    </source>
</evidence>
<keyword evidence="3" id="KW-1185">Reference proteome</keyword>
<accession>A0ABV9H7J3</accession>
<dbReference type="SUPFAM" id="SSF52402">
    <property type="entry name" value="Adenine nucleotide alpha hydrolases-like"/>
    <property type="match status" value="2"/>
</dbReference>
<dbReference type="PANTHER" id="PTHR46268:SF15">
    <property type="entry name" value="UNIVERSAL STRESS PROTEIN HP_0031"/>
    <property type="match status" value="1"/>
</dbReference>
<evidence type="ECO:0000313" key="2">
    <source>
        <dbReference type="EMBL" id="MFC4625060.1"/>
    </source>
</evidence>
<proteinExistence type="inferred from homology"/>
<organism evidence="2 3">
    <name type="scientific">Daeguia caeni</name>
    <dbReference type="NCBI Taxonomy" id="439612"/>
    <lineage>
        <taxon>Bacteria</taxon>
        <taxon>Pseudomonadati</taxon>
        <taxon>Pseudomonadota</taxon>
        <taxon>Alphaproteobacteria</taxon>
        <taxon>Hyphomicrobiales</taxon>
        <taxon>Brucellaceae</taxon>
        <taxon>Daeguia</taxon>
    </lineage>
</organism>
<dbReference type="PANTHER" id="PTHR46268">
    <property type="entry name" value="STRESS RESPONSE PROTEIN NHAX"/>
    <property type="match status" value="1"/>
</dbReference>
<dbReference type="RefSeq" id="WP_374832520.1">
    <property type="nucleotide sequence ID" value="NZ_JBHEEZ010000016.1"/>
</dbReference>
<name>A0ABV9H7J3_9HYPH</name>
<gene>
    <name evidence="2" type="ORF">ACFO1V_07485</name>
</gene>
<reference evidence="3" key="1">
    <citation type="journal article" date="2019" name="Int. J. Syst. Evol. Microbiol.">
        <title>The Global Catalogue of Microorganisms (GCM) 10K type strain sequencing project: providing services to taxonomists for standard genome sequencing and annotation.</title>
        <authorList>
            <consortium name="The Broad Institute Genomics Platform"/>
            <consortium name="The Broad Institute Genome Sequencing Center for Infectious Disease"/>
            <person name="Wu L."/>
            <person name="Ma J."/>
        </authorList>
    </citation>
    <scope>NUCLEOTIDE SEQUENCE [LARGE SCALE GENOMIC DNA]</scope>
    <source>
        <strain evidence="3">CGMCC 1.15731</strain>
    </source>
</reference>